<comment type="caution">
    <text evidence="6">The sequence shown here is derived from an EMBL/GenBank/DDBJ whole genome shotgun (WGS) entry which is preliminary data.</text>
</comment>
<comment type="similarity">
    <text evidence="3">Belongs to the glycosyl hydrolase 5 (cellulase A) family.</text>
</comment>
<keyword evidence="1 3" id="KW-0378">Hydrolase</keyword>
<name>A0ABP8G3C6_9BACT</name>
<keyword evidence="2 3" id="KW-0326">Glycosidase</keyword>
<evidence type="ECO:0000256" key="2">
    <source>
        <dbReference type="ARBA" id="ARBA00023295"/>
    </source>
</evidence>
<dbReference type="SUPFAM" id="SSF51445">
    <property type="entry name" value="(Trans)glycosidases"/>
    <property type="match status" value="1"/>
</dbReference>
<keyword evidence="4" id="KW-0732">Signal</keyword>
<evidence type="ECO:0000259" key="5">
    <source>
        <dbReference type="Pfam" id="PF00150"/>
    </source>
</evidence>
<evidence type="ECO:0000256" key="3">
    <source>
        <dbReference type="RuleBase" id="RU361153"/>
    </source>
</evidence>
<dbReference type="Pfam" id="PF00150">
    <property type="entry name" value="Cellulase"/>
    <property type="match status" value="1"/>
</dbReference>
<evidence type="ECO:0000313" key="7">
    <source>
        <dbReference type="Proteomes" id="UP001501207"/>
    </source>
</evidence>
<protein>
    <recommendedName>
        <fullName evidence="5">Glycoside hydrolase family 5 domain-containing protein</fullName>
    </recommendedName>
</protein>
<accession>A0ABP8G3C6</accession>
<reference evidence="7" key="1">
    <citation type="journal article" date="2019" name="Int. J. Syst. Evol. Microbiol.">
        <title>The Global Catalogue of Microorganisms (GCM) 10K type strain sequencing project: providing services to taxonomists for standard genome sequencing and annotation.</title>
        <authorList>
            <consortium name="The Broad Institute Genomics Platform"/>
            <consortium name="The Broad Institute Genome Sequencing Center for Infectious Disease"/>
            <person name="Wu L."/>
            <person name="Ma J."/>
        </authorList>
    </citation>
    <scope>NUCLEOTIDE SEQUENCE [LARGE SCALE GENOMIC DNA]</scope>
    <source>
        <strain evidence="7">JCM 17664</strain>
    </source>
</reference>
<dbReference type="InterPro" id="IPR017853">
    <property type="entry name" value="GH"/>
</dbReference>
<dbReference type="Proteomes" id="UP001501207">
    <property type="component" value="Unassembled WGS sequence"/>
</dbReference>
<dbReference type="PROSITE" id="PS51257">
    <property type="entry name" value="PROKAR_LIPOPROTEIN"/>
    <property type="match status" value="1"/>
</dbReference>
<dbReference type="Gene3D" id="3.20.20.80">
    <property type="entry name" value="Glycosidases"/>
    <property type="match status" value="1"/>
</dbReference>
<feature type="chain" id="PRO_5045042473" description="Glycoside hydrolase family 5 domain-containing protein" evidence="4">
    <location>
        <begin position="19"/>
        <end position="387"/>
    </location>
</feature>
<feature type="domain" description="Glycoside hydrolase family 5" evidence="5">
    <location>
        <begin position="91"/>
        <end position="331"/>
    </location>
</feature>
<sequence length="387" mass="43972">MKKIAPWMMLLLLTAATACNNNKGSNASDSTDTLTAPAGRWTAERAEAWYQQQGGWLAGANYAPAYAVNELEMWQAETFDTAAIDKELGWAQQLGFNVIRVFLHNLLWQQDSTGMVKRMDQFLDIASRHGIGTMFVLFDGVWNPDPHTGKQPAPRPHVHNSGWVQAPGTAALKDTANDAALKSYVQGILTHFGNDSRVKLWDLFNEPDNDNGGRFSEDPAEKYKYAFILLRKVFQWSREVNPSQPLTVAPWRRNWSDTAKMDPMDHFMFDQSDVISFHCYETLASTQAKVQLLQRYGRPLICSEYMARPTGSTFQNILPYFKEQHVGAINWGFVSGKTQTIYPWDSWTKKYTAPPKVWFHDIFHEDGTPYDTAETALIRKMTGAEQQ</sequence>
<gene>
    <name evidence="6" type="ORF">GCM10023143_28030</name>
</gene>
<dbReference type="InterPro" id="IPR001547">
    <property type="entry name" value="Glyco_hydro_5"/>
</dbReference>
<evidence type="ECO:0000313" key="6">
    <source>
        <dbReference type="EMBL" id="GAA4316224.1"/>
    </source>
</evidence>
<feature type="signal peptide" evidence="4">
    <location>
        <begin position="1"/>
        <end position="18"/>
    </location>
</feature>
<dbReference type="RefSeq" id="WP_344980390.1">
    <property type="nucleotide sequence ID" value="NZ_BAABFN010000007.1"/>
</dbReference>
<dbReference type="EMBL" id="BAABFN010000007">
    <property type="protein sequence ID" value="GAA4316224.1"/>
    <property type="molecule type" value="Genomic_DNA"/>
</dbReference>
<keyword evidence="7" id="KW-1185">Reference proteome</keyword>
<evidence type="ECO:0000256" key="1">
    <source>
        <dbReference type="ARBA" id="ARBA00022801"/>
    </source>
</evidence>
<organism evidence="6 7">
    <name type="scientific">Compostibacter hankyongensis</name>
    <dbReference type="NCBI Taxonomy" id="1007089"/>
    <lineage>
        <taxon>Bacteria</taxon>
        <taxon>Pseudomonadati</taxon>
        <taxon>Bacteroidota</taxon>
        <taxon>Chitinophagia</taxon>
        <taxon>Chitinophagales</taxon>
        <taxon>Chitinophagaceae</taxon>
        <taxon>Compostibacter</taxon>
    </lineage>
</organism>
<evidence type="ECO:0000256" key="4">
    <source>
        <dbReference type="SAM" id="SignalP"/>
    </source>
</evidence>
<proteinExistence type="inferred from homology"/>